<dbReference type="GeneID" id="20204461"/>
<reference evidence="2 4" key="2">
    <citation type="journal article" date="2013" name="Nature">
        <title>Insights into bilaterian evolution from three spiralian genomes.</title>
        <authorList>
            <person name="Simakov O."/>
            <person name="Marletaz F."/>
            <person name="Cho S.J."/>
            <person name="Edsinger-Gonzales E."/>
            <person name="Havlak P."/>
            <person name="Hellsten U."/>
            <person name="Kuo D.H."/>
            <person name="Larsson T."/>
            <person name="Lv J."/>
            <person name="Arendt D."/>
            <person name="Savage R."/>
            <person name="Osoegawa K."/>
            <person name="de Jong P."/>
            <person name="Grimwood J."/>
            <person name="Chapman J.A."/>
            <person name="Shapiro H."/>
            <person name="Aerts A."/>
            <person name="Otillar R.P."/>
            <person name="Terry A.Y."/>
            <person name="Boore J.L."/>
            <person name="Grigoriev I.V."/>
            <person name="Lindberg D.R."/>
            <person name="Seaver E.C."/>
            <person name="Weisblat D.A."/>
            <person name="Putnam N.H."/>
            <person name="Rokhsar D.S."/>
        </authorList>
    </citation>
    <scope>NUCLEOTIDE SEQUENCE</scope>
</reference>
<sequence length="681" mass="74960">MDRSAKKEGGPENEGCCNLLEILINISDVISDVANNNNNDNNSCNNNNINNNNINNNNINNNDSSSSNSSSNNNNVERGSTNIKPDNFFDLTKINSNNINSNNCTDDNNINDFNVIDNINVKINDSQHILNNNNNNNYNNNNNNNNNGNELDDTLTTAAGAAAIIFALTSSPTTPTPPILIDAKSYKLKPVESSSSMPIIPPKIDTPKPTASSSPNQSLQTNILHIRTNKNTNIVQPLEKNSNDRFNNASNCPLKKAKVPGRKNRFLEIAKHHYPTLLTRDKSVLSSKQHHHSINKFVETGSKVSSGGRIVPKPSSSNSNNSAGQLDANTPIFIADSNLAPTSLLNDDCSRNSNDNNDEDINCMRNNIAAFMNNNISNSNNTCSVTNVDDTIDKKYLPNISDYNQQQEPHDENSVFQTYFDANVIDFGFPSVISQSDIFQINDGEDDITDLIDFPWEDPLGISDGRHCSESSMKSNAAYNGAGRNFNISSQPSNLQNPPGESNCFIASESQDVIDAGFHAANRVQLDISEYLINTDINLTSSSSSSLPNQLPLPSTSSLPHPPPPTPNKTTTAQQQQLLLLRHQQQQPITLDLTIQGRSLRLPHWSANSDVREIDFCDSVSPYSVFDDDFFGVELTRDGIFDTDIELDGCFNDKNPVDTNQSNEPSVNWFNSADDHLCFMK</sequence>
<dbReference type="EnsemblMetazoa" id="HelroT173225">
    <property type="protein sequence ID" value="HelroP173225"/>
    <property type="gene ID" value="HelroG173225"/>
</dbReference>
<feature type="region of interest" description="Disordered" evidence="1">
    <location>
        <begin position="193"/>
        <end position="217"/>
    </location>
</feature>
<dbReference type="RefSeq" id="XP_009018083.1">
    <property type="nucleotide sequence ID" value="XM_009019835.1"/>
</dbReference>
<evidence type="ECO:0000256" key="1">
    <source>
        <dbReference type="SAM" id="MobiDB-lite"/>
    </source>
</evidence>
<evidence type="ECO:0000313" key="3">
    <source>
        <dbReference type="EnsemblMetazoa" id="HelroP173225"/>
    </source>
</evidence>
<accession>T1F6L2</accession>
<feature type="region of interest" description="Disordered" evidence="1">
    <location>
        <begin position="41"/>
        <end position="86"/>
    </location>
</feature>
<dbReference type="EMBL" id="KB096590">
    <property type="protein sequence ID" value="ESO03526.1"/>
    <property type="molecule type" value="Genomic_DNA"/>
</dbReference>
<protein>
    <submittedName>
        <fullName evidence="2 3">Uncharacterized protein</fullName>
    </submittedName>
</protein>
<proteinExistence type="predicted"/>
<evidence type="ECO:0000313" key="2">
    <source>
        <dbReference type="EMBL" id="ESO03526.1"/>
    </source>
</evidence>
<dbReference type="CTD" id="20204461"/>
<dbReference type="Proteomes" id="UP000015101">
    <property type="component" value="Unassembled WGS sequence"/>
</dbReference>
<dbReference type="KEGG" id="hro:HELRODRAFT_173225"/>
<dbReference type="AlphaFoldDB" id="T1F6L2"/>
<keyword evidence="4" id="KW-1185">Reference proteome</keyword>
<feature type="compositionally biased region" description="Low complexity" evidence="1">
    <location>
        <begin position="41"/>
        <end position="75"/>
    </location>
</feature>
<dbReference type="EMBL" id="AMQM01004488">
    <property type="status" value="NOT_ANNOTATED_CDS"/>
    <property type="molecule type" value="Genomic_DNA"/>
</dbReference>
<dbReference type="HOGENOM" id="CLU_404009_0_0_1"/>
<reference evidence="4" key="1">
    <citation type="submission" date="2012-12" db="EMBL/GenBank/DDBJ databases">
        <authorList>
            <person name="Hellsten U."/>
            <person name="Grimwood J."/>
            <person name="Chapman J.A."/>
            <person name="Shapiro H."/>
            <person name="Aerts A."/>
            <person name="Otillar R.P."/>
            <person name="Terry A.Y."/>
            <person name="Boore J.L."/>
            <person name="Simakov O."/>
            <person name="Marletaz F."/>
            <person name="Cho S.-J."/>
            <person name="Edsinger-Gonzales E."/>
            <person name="Havlak P."/>
            <person name="Kuo D.-H."/>
            <person name="Larsson T."/>
            <person name="Lv J."/>
            <person name="Arendt D."/>
            <person name="Savage R."/>
            <person name="Osoegawa K."/>
            <person name="de Jong P."/>
            <person name="Lindberg D.R."/>
            <person name="Seaver E.C."/>
            <person name="Weisblat D.A."/>
            <person name="Putnam N.H."/>
            <person name="Grigoriev I.V."/>
            <person name="Rokhsar D.S."/>
        </authorList>
    </citation>
    <scope>NUCLEOTIDE SEQUENCE</scope>
</reference>
<feature type="compositionally biased region" description="Polar residues" evidence="1">
    <location>
        <begin position="486"/>
        <end position="500"/>
    </location>
</feature>
<name>T1F6L2_HELRO</name>
<feature type="compositionally biased region" description="Low complexity" evidence="1">
    <location>
        <begin position="542"/>
        <end position="559"/>
    </location>
</feature>
<feature type="region of interest" description="Disordered" evidence="1">
    <location>
        <begin position="542"/>
        <end position="575"/>
    </location>
</feature>
<evidence type="ECO:0000313" key="4">
    <source>
        <dbReference type="Proteomes" id="UP000015101"/>
    </source>
</evidence>
<dbReference type="EMBL" id="AMQM01004487">
    <property type="status" value="NOT_ANNOTATED_CDS"/>
    <property type="molecule type" value="Genomic_DNA"/>
</dbReference>
<feature type="region of interest" description="Disordered" evidence="1">
    <location>
        <begin position="484"/>
        <end position="504"/>
    </location>
</feature>
<reference evidence="3" key="3">
    <citation type="submission" date="2015-06" db="UniProtKB">
        <authorList>
            <consortium name="EnsemblMetazoa"/>
        </authorList>
    </citation>
    <scope>IDENTIFICATION</scope>
</reference>
<feature type="region of interest" description="Disordered" evidence="1">
    <location>
        <begin position="301"/>
        <end position="324"/>
    </location>
</feature>
<organism evidence="3 4">
    <name type="scientific">Helobdella robusta</name>
    <name type="common">Californian leech</name>
    <dbReference type="NCBI Taxonomy" id="6412"/>
    <lineage>
        <taxon>Eukaryota</taxon>
        <taxon>Metazoa</taxon>
        <taxon>Spiralia</taxon>
        <taxon>Lophotrochozoa</taxon>
        <taxon>Annelida</taxon>
        <taxon>Clitellata</taxon>
        <taxon>Hirudinea</taxon>
        <taxon>Rhynchobdellida</taxon>
        <taxon>Glossiphoniidae</taxon>
        <taxon>Helobdella</taxon>
    </lineage>
</organism>
<dbReference type="InParanoid" id="T1F6L2"/>
<gene>
    <name evidence="3" type="primary">20204461</name>
    <name evidence="2" type="ORF">HELRODRAFT_173225</name>
</gene>